<keyword evidence="2" id="KW-0732">Signal</keyword>
<dbReference type="InterPro" id="IPR006311">
    <property type="entry name" value="TAT_signal"/>
</dbReference>
<dbReference type="EMBL" id="QDGB01000223">
    <property type="protein sequence ID" value="RQX17329.1"/>
    <property type="molecule type" value="Genomic_DNA"/>
</dbReference>
<dbReference type="RefSeq" id="WP_124819047.1">
    <property type="nucleotide sequence ID" value="NZ_QDGB01000223.1"/>
</dbReference>
<organism evidence="3 4">
    <name type="scientific">Micromonospora ureilytica</name>
    <dbReference type="NCBI Taxonomy" id="709868"/>
    <lineage>
        <taxon>Bacteria</taxon>
        <taxon>Bacillati</taxon>
        <taxon>Actinomycetota</taxon>
        <taxon>Actinomycetes</taxon>
        <taxon>Micromonosporales</taxon>
        <taxon>Micromonosporaceae</taxon>
        <taxon>Micromonospora</taxon>
    </lineage>
</organism>
<evidence type="ECO:0000256" key="2">
    <source>
        <dbReference type="SAM" id="SignalP"/>
    </source>
</evidence>
<reference evidence="3 4" key="1">
    <citation type="submission" date="2018-04" db="EMBL/GenBank/DDBJ databases">
        <title>Micromonosporas from Atacama Desert.</title>
        <authorList>
            <person name="Carro L."/>
            <person name="Klenk H.-P."/>
            <person name="Goodfellow M."/>
        </authorList>
    </citation>
    <scope>NUCLEOTIDE SEQUENCE [LARGE SCALE GENOMIC DNA]</scope>
    <source>
        <strain evidence="3 4">LB19</strain>
    </source>
</reference>
<feature type="signal peptide" evidence="2">
    <location>
        <begin position="1"/>
        <end position="29"/>
    </location>
</feature>
<protein>
    <submittedName>
        <fullName evidence="3">Cell wall anchor protein</fullName>
    </submittedName>
</protein>
<evidence type="ECO:0000313" key="3">
    <source>
        <dbReference type="EMBL" id="RQX17329.1"/>
    </source>
</evidence>
<keyword evidence="1" id="KW-0812">Transmembrane</keyword>
<evidence type="ECO:0000256" key="1">
    <source>
        <dbReference type="SAM" id="Phobius"/>
    </source>
</evidence>
<dbReference type="NCBIfam" id="TIGR01167">
    <property type="entry name" value="LPXTG_anchor"/>
    <property type="match status" value="1"/>
</dbReference>
<dbReference type="PROSITE" id="PS51318">
    <property type="entry name" value="TAT"/>
    <property type="match status" value="1"/>
</dbReference>
<name>A0A3N9XWV9_9ACTN</name>
<sequence>MLTHSTRRWLAGLGVAGAFVAASASPAVAAPTPAEARAAQGFDLYANNIIIAPEGPEKWVSLYSLVEQPLTDYTVTVDRSAVSGFAEVQNPEGPGSCTETTTVITCTVKDQQDAGVQLLALTVLARDAAKAGQVGELRFTVTTPGAGTESFRSTITIGEGVDLVSEPFVELNGAPGATVKTPLSVGNTGEKTAKDVVLFYFGSYGLAPKQRYENCEYTEEDFDAYAFACKLDVTLASGDGAKLDSSFGFAIPGDTWAPSGHYGFATWLTPADWEAFRAEVPTAGELGEKGTDGVLKLEPVAKPKAFARSAQTDVNPSNNETLLRLEVQGDQQADVAANGASVSAAVGKTVPVKVGFTNNGPAAINAGGDQGLYTLAVVTLPKGTTAVEAPETCADAEGEFGEDSGKPGAAVYTCFVDHVLGKGKTAEFPFSLKVTDSGSLEGSIELIHGSPDENLAKDLVPSNDVAKILVNATGGTGGGDGGDGGSLPITGQSTGLIAGLGALLLAAGVGGYLVAKRRRTRFVA</sequence>
<keyword evidence="1" id="KW-1133">Transmembrane helix</keyword>
<dbReference type="OrthoDB" id="3967140at2"/>
<proteinExistence type="predicted"/>
<keyword evidence="1" id="KW-0472">Membrane</keyword>
<dbReference type="AlphaFoldDB" id="A0A3N9XWV9"/>
<accession>A0A3N9XWV9</accession>
<gene>
    <name evidence="3" type="ORF">DDE19_11910</name>
</gene>
<comment type="caution">
    <text evidence="3">The sequence shown here is derived from an EMBL/GenBank/DDBJ whole genome shotgun (WGS) entry which is preliminary data.</text>
</comment>
<evidence type="ECO:0000313" key="4">
    <source>
        <dbReference type="Proteomes" id="UP000278981"/>
    </source>
</evidence>
<dbReference type="Proteomes" id="UP000278981">
    <property type="component" value="Unassembled WGS sequence"/>
</dbReference>
<feature type="transmembrane region" description="Helical" evidence="1">
    <location>
        <begin position="496"/>
        <end position="515"/>
    </location>
</feature>
<feature type="chain" id="PRO_5018276728" evidence="2">
    <location>
        <begin position="30"/>
        <end position="524"/>
    </location>
</feature>